<dbReference type="PANTHER" id="PTHR11010:SF117">
    <property type="entry name" value="SERINE PROTEASE 16"/>
    <property type="match status" value="1"/>
</dbReference>
<accession>A0A8J4Y936</accession>
<protein>
    <submittedName>
        <fullName evidence="8">Putative serine protease K12H4.7</fullName>
    </submittedName>
</protein>
<evidence type="ECO:0000313" key="9">
    <source>
        <dbReference type="Proteomes" id="UP000770661"/>
    </source>
</evidence>
<dbReference type="SUPFAM" id="SSF53474">
    <property type="entry name" value="alpha/beta-Hydrolases"/>
    <property type="match status" value="1"/>
</dbReference>
<dbReference type="GO" id="GO:0006508">
    <property type="term" value="P:proteolysis"/>
    <property type="evidence" value="ECO:0007669"/>
    <property type="project" value="UniProtKB-KW"/>
</dbReference>
<dbReference type="EMBL" id="JACEEZ010008897">
    <property type="protein sequence ID" value="KAG0722922.1"/>
    <property type="molecule type" value="Genomic_DNA"/>
</dbReference>
<keyword evidence="3 7" id="KW-0732">Signal</keyword>
<dbReference type="Proteomes" id="UP000770661">
    <property type="component" value="Unassembled WGS sequence"/>
</dbReference>
<dbReference type="GO" id="GO:0070008">
    <property type="term" value="F:serine-type exopeptidase activity"/>
    <property type="evidence" value="ECO:0007669"/>
    <property type="project" value="InterPro"/>
</dbReference>
<comment type="similarity">
    <text evidence="1">Belongs to the peptidase S28 family.</text>
</comment>
<evidence type="ECO:0000256" key="7">
    <source>
        <dbReference type="SAM" id="SignalP"/>
    </source>
</evidence>
<dbReference type="GO" id="GO:0008239">
    <property type="term" value="F:dipeptidyl-peptidase activity"/>
    <property type="evidence" value="ECO:0007669"/>
    <property type="project" value="TreeGrafter"/>
</dbReference>
<dbReference type="AlphaFoldDB" id="A0A8J4Y936"/>
<evidence type="ECO:0000256" key="4">
    <source>
        <dbReference type="ARBA" id="ARBA00022801"/>
    </source>
</evidence>
<dbReference type="OrthoDB" id="6337535at2759"/>
<feature type="region of interest" description="Disordered" evidence="6">
    <location>
        <begin position="18"/>
        <end position="41"/>
    </location>
</feature>
<dbReference type="InterPro" id="IPR008758">
    <property type="entry name" value="Peptidase_S28"/>
</dbReference>
<reference evidence="8" key="1">
    <citation type="submission" date="2020-07" db="EMBL/GenBank/DDBJ databases">
        <title>The High-quality genome of the commercially important snow crab, Chionoecetes opilio.</title>
        <authorList>
            <person name="Jeong J.-H."/>
            <person name="Ryu S."/>
        </authorList>
    </citation>
    <scope>NUCLEOTIDE SEQUENCE</scope>
    <source>
        <strain evidence="8">MADBK_172401_WGS</strain>
        <tissue evidence="8">Digestive gland</tissue>
    </source>
</reference>
<dbReference type="FunFam" id="1.20.120.980:FF:000003">
    <property type="entry name" value="Serine protease 16"/>
    <property type="match status" value="1"/>
</dbReference>
<organism evidence="8 9">
    <name type="scientific">Chionoecetes opilio</name>
    <name type="common">Atlantic snow crab</name>
    <name type="synonym">Cancer opilio</name>
    <dbReference type="NCBI Taxonomy" id="41210"/>
    <lineage>
        <taxon>Eukaryota</taxon>
        <taxon>Metazoa</taxon>
        <taxon>Ecdysozoa</taxon>
        <taxon>Arthropoda</taxon>
        <taxon>Crustacea</taxon>
        <taxon>Multicrustacea</taxon>
        <taxon>Malacostraca</taxon>
        <taxon>Eumalacostraca</taxon>
        <taxon>Eucarida</taxon>
        <taxon>Decapoda</taxon>
        <taxon>Pleocyemata</taxon>
        <taxon>Brachyura</taxon>
        <taxon>Eubrachyura</taxon>
        <taxon>Majoidea</taxon>
        <taxon>Majidae</taxon>
        <taxon>Chionoecetes</taxon>
    </lineage>
</organism>
<dbReference type="InterPro" id="IPR029058">
    <property type="entry name" value="AB_hydrolase_fold"/>
</dbReference>
<feature type="chain" id="PRO_5035210509" evidence="7">
    <location>
        <begin position="20"/>
        <end position="487"/>
    </location>
</feature>
<name>A0A8J4Y936_CHIOP</name>
<keyword evidence="4" id="KW-0378">Hydrolase</keyword>
<dbReference type="PANTHER" id="PTHR11010">
    <property type="entry name" value="PROTEASE S28 PRO-X CARBOXYPEPTIDASE-RELATED"/>
    <property type="match status" value="1"/>
</dbReference>
<gene>
    <name evidence="8" type="primary">K12H4.7</name>
    <name evidence="8" type="ORF">GWK47_043600</name>
</gene>
<sequence length="487" mass="54211">MKGVLLVLLVVAGSRGGQALGRGKGGRSTQLPPPPLPEGEHLPPERWFNQTLDHFAPTDNRTWQQRYFLNATFYKPGGPVLLLIGGEGPASPAWMVTAQPVQLAKKLHGYLLQLEHRFYGKSHPTKDASVENLAYLSSEQALADLATFTQAMKQHLGLTANKWIALGGSYPGSLAAWYRLKYPHLVHGAVATSAPILAQLNFKEYLEVVRDSLATVDEGCNVAISRAHRDLRNLLQERKGWSIINKEFRLCTPLDGHNRFDVANLFSVLAGNVEDVVQYNRDNRAFEGVKGTDITIDTVCEIMMNDTMGSYYIRYASLNSLLLDVAGEKCLDHTYSSMVKELKSVAWKEQCRAWLYQTCTEFGFYQTSDALHQPFGYEFPLQFFTGQCQDVFGSRFTEKVIRSGIQRTNTLYGGYDLKVTRVVFPNGAIDPWHALGVTTDLSSGATALFINGTAHCANMYPASPGDPTQLIQAREQILALIQQWLKE</sequence>
<keyword evidence="9" id="KW-1185">Reference proteome</keyword>
<dbReference type="InterPro" id="IPR042269">
    <property type="entry name" value="Ser_carbopepase_S28_SKS"/>
</dbReference>
<evidence type="ECO:0000256" key="1">
    <source>
        <dbReference type="ARBA" id="ARBA00011079"/>
    </source>
</evidence>
<evidence type="ECO:0000256" key="3">
    <source>
        <dbReference type="ARBA" id="ARBA00022729"/>
    </source>
</evidence>
<evidence type="ECO:0000256" key="2">
    <source>
        <dbReference type="ARBA" id="ARBA00022670"/>
    </source>
</evidence>
<evidence type="ECO:0000256" key="6">
    <source>
        <dbReference type="SAM" id="MobiDB-lite"/>
    </source>
</evidence>
<dbReference type="Gene3D" id="1.20.120.980">
    <property type="entry name" value="Serine carboxypeptidase S28, SKS domain"/>
    <property type="match status" value="1"/>
</dbReference>
<evidence type="ECO:0000313" key="8">
    <source>
        <dbReference type="EMBL" id="KAG0722922.1"/>
    </source>
</evidence>
<dbReference type="Pfam" id="PF05577">
    <property type="entry name" value="Peptidase_S28"/>
    <property type="match status" value="1"/>
</dbReference>
<keyword evidence="2 8" id="KW-0645">Protease</keyword>
<dbReference type="Gene3D" id="3.40.50.1820">
    <property type="entry name" value="alpha/beta hydrolase"/>
    <property type="match status" value="1"/>
</dbReference>
<evidence type="ECO:0000256" key="5">
    <source>
        <dbReference type="ARBA" id="ARBA00023180"/>
    </source>
</evidence>
<feature type="signal peptide" evidence="7">
    <location>
        <begin position="1"/>
        <end position="19"/>
    </location>
</feature>
<proteinExistence type="inferred from homology"/>
<keyword evidence="5" id="KW-0325">Glycoprotein</keyword>
<comment type="caution">
    <text evidence="8">The sequence shown here is derived from an EMBL/GenBank/DDBJ whole genome shotgun (WGS) entry which is preliminary data.</text>
</comment>